<dbReference type="Gene3D" id="3.10.450.700">
    <property type="match status" value="3"/>
</dbReference>
<protein>
    <recommendedName>
        <fullName evidence="6">Transcription factor Pur-alpha 1</fullName>
    </recommendedName>
</protein>
<dbReference type="InterPro" id="IPR006628">
    <property type="entry name" value="PUR-bd_fam"/>
</dbReference>
<dbReference type="Pfam" id="PF04845">
    <property type="entry name" value="PurA"/>
    <property type="match status" value="2"/>
</dbReference>
<dbReference type="PANTHER" id="PTHR12611:SF0">
    <property type="entry name" value="PURINE-RICH BINDING PROTEIN-ALPHA, ISOFORM B"/>
    <property type="match status" value="1"/>
</dbReference>
<evidence type="ECO:0008006" key="6">
    <source>
        <dbReference type="Google" id="ProtNLM"/>
    </source>
</evidence>
<evidence type="ECO:0000313" key="4">
    <source>
        <dbReference type="EMBL" id="CAK9225330.1"/>
    </source>
</evidence>
<sequence>MEASTLAGGDAELICKTLQVEHKLFYFDLKENPRGRYLKISEKTSGSRSTIIVPIAGVVWFIDLFNYYANGNDSELSSKELQLDTKVFYFDVGENQRGRFLKVSEASVTRSRSTIIVPAGNAADDGWPAFRNILVEIHESSQLLLSPTKGSGPPQQASHAEHMGNLTDSVWAGFIPSSSSPLVSAISCASTDIGLPNVASSATATDGIVTARVIWAEQKKFFFDLGNNARGQYLRISEVTGVDRSAIILPALALEQFHETLGQFVDMVKSQGPVGSSTANVRTIAPPRKRSEG</sequence>
<dbReference type="SMART" id="SM00712">
    <property type="entry name" value="PUR"/>
    <property type="match status" value="3"/>
</dbReference>
<evidence type="ECO:0000256" key="2">
    <source>
        <dbReference type="ARBA" id="ARBA00023125"/>
    </source>
</evidence>
<organism evidence="4 5">
    <name type="scientific">Sphagnum troendelagicum</name>
    <dbReference type="NCBI Taxonomy" id="128251"/>
    <lineage>
        <taxon>Eukaryota</taxon>
        <taxon>Viridiplantae</taxon>
        <taxon>Streptophyta</taxon>
        <taxon>Embryophyta</taxon>
        <taxon>Bryophyta</taxon>
        <taxon>Sphagnophytina</taxon>
        <taxon>Sphagnopsida</taxon>
        <taxon>Sphagnales</taxon>
        <taxon>Sphagnaceae</taxon>
        <taxon>Sphagnum</taxon>
    </lineage>
</organism>
<feature type="region of interest" description="Disordered" evidence="3">
    <location>
        <begin position="273"/>
        <end position="293"/>
    </location>
</feature>
<dbReference type="PANTHER" id="PTHR12611">
    <property type="entry name" value="PUR-TRANSCRIPTIONAL ACTIVATOR"/>
    <property type="match status" value="1"/>
</dbReference>
<dbReference type="EMBL" id="OZ019897">
    <property type="protein sequence ID" value="CAK9225330.1"/>
    <property type="molecule type" value="Genomic_DNA"/>
</dbReference>
<evidence type="ECO:0000313" key="5">
    <source>
        <dbReference type="Proteomes" id="UP001497512"/>
    </source>
</evidence>
<reference evidence="4" key="1">
    <citation type="submission" date="2024-02" db="EMBL/GenBank/DDBJ databases">
        <authorList>
            <consortium name="ELIXIR-Norway"/>
            <consortium name="Elixir Norway"/>
        </authorList>
    </citation>
    <scope>NUCLEOTIDE SEQUENCE</scope>
</reference>
<keyword evidence="2" id="KW-0238">DNA-binding</keyword>
<gene>
    <name evidence="4" type="ORF">CSSPTR1EN2_LOCUS17444</name>
</gene>
<comment type="similarity">
    <text evidence="1">Belongs to the PUR DNA-binding protein family.</text>
</comment>
<proteinExistence type="inferred from homology"/>
<keyword evidence="5" id="KW-1185">Reference proteome</keyword>
<accession>A0ABP0UNB2</accession>
<name>A0ABP0UNB2_9BRYO</name>
<dbReference type="Proteomes" id="UP001497512">
    <property type="component" value="Chromosome 5"/>
</dbReference>
<evidence type="ECO:0000256" key="3">
    <source>
        <dbReference type="SAM" id="MobiDB-lite"/>
    </source>
</evidence>
<evidence type="ECO:0000256" key="1">
    <source>
        <dbReference type="ARBA" id="ARBA00009251"/>
    </source>
</evidence>